<dbReference type="InterPro" id="IPR001387">
    <property type="entry name" value="Cro/C1-type_HTH"/>
</dbReference>
<keyword evidence="4" id="KW-1185">Reference proteome</keyword>
<dbReference type="AlphaFoldDB" id="A0A845HXT0"/>
<dbReference type="GO" id="GO:0003677">
    <property type="term" value="F:DNA binding"/>
    <property type="evidence" value="ECO:0007669"/>
    <property type="project" value="UniProtKB-KW"/>
</dbReference>
<feature type="domain" description="HTH cro/C1-type" evidence="2">
    <location>
        <begin position="16"/>
        <end position="56"/>
    </location>
</feature>
<dbReference type="InterPro" id="IPR050807">
    <property type="entry name" value="TransReg_Diox_bact_type"/>
</dbReference>
<evidence type="ECO:0000313" key="4">
    <source>
        <dbReference type="Proteomes" id="UP000444316"/>
    </source>
</evidence>
<evidence type="ECO:0000256" key="1">
    <source>
        <dbReference type="ARBA" id="ARBA00023125"/>
    </source>
</evidence>
<evidence type="ECO:0000259" key="2">
    <source>
        <dbReference type="PROSITE" id="PS50943"/>
    </source>
</evidence>
<organism evidence="3 4">
    <name type="scientific">Duganella fentianensis</name>
    <dbReference type="NCBI Taxonomy" id="2692177"/>
    <lineage>
        <taxon>Bacteria</taxon>
        <taxon>Pseudomonadati</taxon>
        <taxon>Pseudomonadota</taxon>
        <taxon>Betaproteobacteria</taxon>
        <taxon>Burkholderiales</taxon>
        <taxon>Oxalobacteraceae</taxon>
        <taxon>Telluria group</taxon>
        <taxon>Duganella</taxon>
    </lineage>
</organism>
<dbReference type="Pfam" id="PF01381">
    <property type="entry name" value="HTH_3"/>
    <property type="match status" value="2"/>
</dbReference>
<dbReference type="PANTHER" id="PTHR46797">
    <property type="entry name" value="HTH-TYPE TRANSCRIPTIONAL REGULATOR"/>
    <property type="match status" value="1"/>
</dbReference>
<dbReference type="SUPFAM" id="SSF47413">
    <property type="entry name" value="lambda repressor-like DNA-binding domains"/>
    <property type="match status" value="2"/>
</dbReference>
<dbReference type="CDD" id="cd00093">
    <property type="entry name" value="HTH_XRE"/>
    <property type="match status" value="2"/>
</dbReference>
<dbReference type="Gene3D" id="1.10.260.40">
    <property type="entry name" value="lambda repressor-like DNA-binding domains"/>
    <property type="match status" value="2"/>
</dbReference>
<reference evidence="3" key="1">
    <citation type="submission" date="2019-12" db="EMBL/GenBank/DDBJ databases">
        <title>Novel species isolated from a subtropical stream in China.</title>
        <authorList>
            <person name="Lu H."/>
        </authorList>
    </citation>
    <scope>NUCLEOTIDE SEQUENCE [LARGE SCALE GENOMIC DNA]</scope>
    <source>
        <strain evidence="3">FT93W</strain>
    </source>
</reference>
<dbReference type="InterPro" id="IPR010982">
    <property type="entry name" value="Lambda_DNA-bd_dom_sf"/>
</dbReference>
<feature type="domain" description="HTH cro/C1-type" evidence="2">
    <location>
        <begin position="90"/>
        <end position="134"/>
    </location>
</feature>
<evidence type="ECO:0000313" key="3">
    <source>
        <dbReference type="EMBL" id="MYN45990.1"/>
    </source>
</evidence>
<dbReference type="GO" id="GO:0005829">
    <property type="term" value="C:cytosol"/>
    <property type="evidence" value="ECO:0007669"/>
    <property type="project" value="TreeGrafter"/>
</dbReference>
<protein>
    <submittedName>
        <fullName evidence="3">Helix-turn-helix domain-containing protein</fullName>
    </submittedName>
</protein>
<dbReference type="SMART" id="SM00530">
    <property type="entry name" value="HTH_XRE"/>
    <property type="match status" value="2"/>
</dbReference>
<dbReference type="PROSITE" id="PS50943">
    <property type="entry name" value="HTH_CROC1"/>
    <property type="match status" value="2"/>
</dbReference>
<gene>
    <name evidence="3" type="ORF">GTP23_13120</name>
</gene>
<accession>A0A845HXT0</accession>
<dbReference type="Proteomes" id="UP000444316">
    <property type="component" value="Unassembled WGS sequence"/>
</dbReference>
<dbReference type="PANTHER" id="PTHR46797:SF1">
    <property type="entry name" value="METHYLPHOSPHONATE SYNTHASE"/>
    <property type="match status" value="1"/>
</dbReference>
<dbReference type="EMBL" id="WWCL01000002">
    <property type="protein sequence ID" value="MYN45990.1"/>
    <property type="molecule type" value="Genomic_DNA"/>
</dbReference>
<dbReference type="RefSeq" id="WP_161035520.1">
    <property type="nucleotide sequence ID" value="NZ_WWCL01000002.1"/>
</dbReference>
<dbReference type="GO" id="GO:0003700">
    <property type="term" value="F:DNA-binding transcription factor activity"/>
    <property type="evidence" value="ECO:0007669"/>
    <property type="project" value="TreeGrafter"/>
</dbReference>
<name>A0A845HXT0_9BURK</name>
<keyword evidence="1" id="KW-0238">DNA-binding</keyword>
<sequence length="137" mass="14985">MRPLPQNLRIEFSAYIRSARQAQGLTIQEMAAQMGIHRARLGQLERAVHNVTFETMDVLVAHSVFSAGPLPPYSQTIAERVSQARAGRFSQERLSERAGLSVNFVNTLERGQANSSIDQIEALAVALGIDGLDLIAV</sequence>
<comment type="caution">
    <text evidence="3">The sequence shown here is derived from an EMBL/GenBank/DDBJ whole genome shotgun (WGS) entry which is preliminary data.</text>
</comment>
<proteinExistence type="predicted"/>